<dbReference type="InterPro" id="IPR010982">
    <property type="entry name" value="Lambda_DNA-bd_dom_sf"/>
</dbReference>
<dbReference type="Gene3D" id="1.10.260.40">
    <property type="entry name" value="lambda repressor-like DNA-binding domains"/>
    <property type="match status" value="1"/>
</dbReference>
<gene>
    <name evidence="2" type="ORF">EDC37_11457</name>
</gene>
<dbReference type="SUPFAM" id="SSF47413">
    <property type="entry name" value="lambda repressor-like DNA-binding domains"/>
    <property type="match status" value="1"/>
</dbReference>
<evidence type="ECO:0000313" key="3">
    <source>
        <dbReference type="Proteomes" id="UP000295188"/>
    </source>
</evidence>
<comment type="caution">
    <text evidence="2">The sequence shown here is derived from an EMBL/GenBank/DDBJ whole genome shotgun (WGS) entry which is preliminary data.</text>
</comment>
<dbReference type="Pfam" id="PF01381">
    <property type="entry name" value="HTH_3"/>
    <property type="match status" value="1"/>
</dbReference>
<proteinExistence type="predicted"/>
<keyword evidence="3" id="KW-1185">Reference proteome</keyword>
<reference evidence="2 3" key="1">
    <citation type="submission" date="2019-03" db="EMBL/GenBank/DDBJ databases">
        <title>Genomic Encyclopedia of Type Strains, Phase IV (KMG-IV): sequencing the most valuable type-strain genomes for metagenomic binning, comparative biology and taxonomic classification.</title>
        <authorList>
            <person name="Goeker M."/>
        </authorList>
    </citation>
    <scope>NUCLEOTIDE SEQUENCE [LARGE SCALE GENOMIC DNA]</scope>
    <source>
        <strain evidence="2 3">DSM 20467</strain>
    </source>
</reference>
<dbReference type="CDD" id="cd00093">
    <property type="entry name" value="HTH_XRE"/>
    <property type="match status" value="1"/>
</dbReference>
<sequence>MDDLRQIIKDRLSKTFSGNTQEVTARKLNTTQGNVSKWVNGTQIPTPDMLLEISKAYKVSVDWLLGISEQREIDGLVVEKLTYEHIARVLDKLIENNTIEIPDLVVMANENGLSSIAEDDVEDEEESITKESVFDPDYIKIKDRLLSYIMRRRYKLASIDLEMFDEWKEKLNNFQGLRLLAYNEKVEAAIDYKSPAQFKDGDWVELVRYLSTMTTEELHQLVEELKKKDGTN</sequence>
<name>A0A4R3K4I3_9FIRM</name>
<feature type="domain" description="HTH cro/C1-type" evidence="1">
    <location>
        <begin position="20"/>
        <end position="64"/>
    </location>
</feature>
<organism evidence="2 3">
    <name type="scientific">Pectinatus cerevisiiphilus</name>
    <dbReference type="NCBI Taxonomy" id="86956"/>
    <lineage>
        <taxon>Bacteria</taxon>
        <taxon>Bacillati</taxon>
        <taxon>Bacillota</taxon>
        <taxon>Negativicutes</taxon>
        <taxon>Selenomonadales</taxon>
        <taxon>Selenomonadaceae</taxon>
        <taxon>Pectinatus</taxon>
    </lineage>
</organism>
<dbReference type="SMART" id="SM00530">
    <property type="entry name" value="HTH_XRE"/>
    <property type="match status" value="1"/>
</dbReference>
<evidence type="ECO:0000313" key="2">
    <source>
        <dbReference type="EMBL" id="TCS77656.1"/>
    </source>
</evidence>
<protein>
    <submittedName>
        <fullName evidence="2">Helix-turn-helix protein</fullName>
    </submittedName>
</protein>
<dbReference type="PROSITE" id="PS50943">
    <property type="entry name" value="HTH_CROC1"/>
    <property type="match status" value="1"/>
</dbReference>
<accession>A0A4R3K4I3</accession>
<dbReference type="EMBL" id="SMAA01000014">
    <property type="protein sequence ID" value="TCS77656.1"/>
    <property type="molecule type" value="Genomic_DNA"/>
</dbReference>
<evidence type="ECO:0000259" key="1">
    <source>
        <dbReference type="PROSITE" id="PS50943"/>
    </source>
</evidence>
<dbReference type="AlphaFoldDB" id="A0A4R3K4I3"/>
<dbReference type="GO" id="GO:0003677">
    <property type="term" value="F:DNA binding"/>
    <property type="evidence" value="ECO:0007669"/>
    <property type="project" value="InterPro"/>
</dbReference>
<dbReference type="Proteomes" id="UP000295188">
    <property type="component" value="Unassembled WGS sequence"/>
</dbReference>
<dbReference type="RefSeq" id="WP_165874497.1">
    <property type="nucleotide sequence ID" value="NZ_SMAA01000014.1"/>
</dbReference>
<dbReference type="InterPro" id="IPR001387">
    <property type="entry name" value="Cro/C1-type_HTH"/>
</dbReference>